<sequence length="603" mass="69473">MVKPLDAIEQLKKEIFTLKTENITFQQERIKTENHLSVTQAIMKFRKWRAYFESQNSTVTTQDIPHEYFDLIAVLAHESDESLEALATRINDILTPFEKNDKAIESFKESIKEIIKATAYQERYGLGDVVLLIEDAPPTIPERFSFYRWQAHDTTTFPFDLQQAAAKKRDSRKQVCGSINSVTKTFQSLDNQKQLELLHTNRETRLKPIHRMTSEIFVSEVPELFTPFEKTGYMTIAPIVSVKREPIATNFTTLLHSGLDDSIDLKQRFFNSLSTQFKKKRGYKLDVDIQKSLKENRPDQLDLLRMKLLAFHEDVRPAYYGTCSKTSNVVTGRRPFAKDRLLLNYEVDSEPEWDHDVDADDVYDLVSSPNDVYGLLSSDEDLSGWESGLEEQIVHMEETRGDEDTIMDRWIVPDGYITDNEGVRIETAPSKKRHVVSRPAKWPVLTNKHFPMKPIILGPSFESTNEPANHPLSDFRLHMLDGQPTQGCPIFEDHVFVETKENEDTKDMTSSLPLVAIYEADKAKPLLYEKEVDKLSNVDRSQLIQVILENKSKTLMGIMNAIRSKKILCDYTPAQLQAIVHDVAVQEVRGNSKEYVWFLREDE</sequence>
<organism evidence="6 7">
    <name type="scientific">Rhizopus oryzae</name>
    <name type="common">Mucormycosis agent</name>
    <name type="synonym">Rhizopus arrhizus var. delemar</name>
    <dbReference type="NCBI Taxonomy" id="64495"/>
    <lineage>
        <taxon>Eukaryota</taxon>
        <taxon>Fungi</taxon>
        <taxon>Fungi incertae sedis</taxon>
        <taxon>Mucoromycota</taxon>
        <taxon>Mucoromycotina</taxon>
        <taxon>Mucoromycetes</taxon>
        <taxon>Mucorales</taxon>
        <taxon>Mucorineae</taxon>
        <taxon>Rhizopodaceae</taxon>
        <taxon>Rhizopus</taxon>
    </lineage>
</organism>
<dbReference type="GO" id="GO:0006334">
    <property type="term" value="P:nucleosome assembly"/>
    <property type="evidence" value="ECO:0007669"/>
    <property type="project" value="TreeGrafter"/>
</dbReference>
<dbReference type="EMBL" id="JAANIT010000746">
    <property type="protein sequence ID" value="KAG1544801.1"/>
    <property type="molecule type" value="Genomic_DNA"/>
</dbReference>
<comment type="caution">
    <text evidence="6">The sequence shown here is derived from an EMBL/GenBank/DDBJ whole genome shotgun (WGS) entry which is preliminary data.</text>
</comment>
<dbReference type="AlphaFoldDB" id="A0A9P6YCC3"/>
<evidence type="ECO:0000256" key="4">
    <source>
        <dbReference type="ARBA" id="ARBA00023242"/>
    </source>
</evidence>
<reference evidence="6" key="1">
    <citation type="journal article" date="2020" name="Microb. Genom.">
        <title>Genetic diversity of clinical and environmental Mucorales isolates obtained from an investigation of mucormycosis cases among solid organ transplant recipients.</title>
        <authorList>
            <person name="Nguyen M.H."/>
            <person name="Kaul D."/>
            <person name="Muto C."/>
            <person name="Cheng S.J."/>
            <person name="Richter R.A."/>
            <person name="Bruno V.M."/>
            <person name="Liu G."/>
            <person name="Beyhan S."/>
            <person name="Sundermann A.J."/>
            <person name="Mounaud S."/>
            <person name="Pasculle A.W."/>
            <person name="Nierman W.C."/>
            <person name="Driscoll E."/>
            <person name="Cumbie R."/>
            <person name="Clancy C.J."/>
            <person name="Dupont C.L."/>
        </authorList>
    </citation>
    <scope>NUCLEOTIDE SEQUENCE</scope>
    <source>
        <strain evidence="6">GL16</strain>
    </source>
</reference>
<dbReference type="PANTHER" id="PTHR15272:SF0">
    <property type="entry name" value="CHROMATIN ASSEMBLY FACTOR 1 SUBUNIT A"/>
    <property type="match status" value="1"/>
</dbReference>
<dbReference type="OrthoDB" id="440676at2759"/>
<comment type="subcellular location">
    <subcellularLocation>
        <location evidence="1">Nucleus</location>
    </subcellularLocation>
</comment>
<evidence type="ECO:0000256" key="1">
    <source>
        <dbReference type="ARBA" id="ARBA00004123"/>
    </source>
</evidence>
<feature type="domain" description="Chromatin assembly factor 1 subunit A dimerization" evidence="5">
    <location>
        <begin position="307"/>
        <end position="363"/>
    </location>
</feature>
<evidence type="ECO:0000313" key="7">
    <source>
        <dbReference type="Proteomes" id="UP000717996"/>
    </source>
</evidence>
<keyword evidence="3" id="KW-0234">DNA repair</keyword>
<evidence type="ECO:0000256" key="3">
    <source>
        <dbReference type="ARBA" id="ARBA00023204"/>
    </source>
</evidence>
<name>A0A9P6YCC3_RHIOR</name>
<dbReference type="InterPro" id="IPR022043">
    <property type="entry name" value="CAF1A_DD"/>
</dbReference>
<evidence type="ECO:0000256" key="2">
    <source>
        <dbReference type="ARBA" id="ARBA00022763"/>
    </source>
</evidence>
<protein>
    <recommendedName>
        <fullName evidence="5">Chromatin assembly factor 1 subunit A dimerization domain-containing protein</fullName>
    </recommendedName>
</protein>
<dbReference type="PANTHER" id="PTHR15272">
    <property type="entry name" value="CHROMATIN ASSEMBLY FACTOR 1 SUBUNIT A CAF-1 SUBUNIT A"/>
    <property type="match status" value="1"/>
</dbReference>
<keyword evidence="4" id="KW-0539">Nucleus</keyword>
<dbReference type="GO" id="GO:0005634">
    <property type="term" value="C:nucleus"/>
    <property type="evidence" value="ECO:0007669"/>
    <property type="project" value="UniProtKB-SubCell"/>
</dbReference>
<dbReference type="GO" id="GO:0006281">
    <property type="term" value="P:DNA repair"/>
    <property type="evidence" value="ECO:0007669"/>
    <property type="project" value="UniProtKB-KW"/>
</dbReference>
<proteinExistence type="predicted"/>
<dbReference type="GO" id="GO:0033186">
    <property type="term" value="C:CAF-1 complex"/>
    <property type="evidence" value="ECO:0007669"/>
    <property type="project" value="TreeGrafter"/>
</dbReference>
<evidence type="ECO:0000313" key="6">
    <source>
        <dbReference type="EMBL" id="KAG1544801.1"/>
    </source>
</evidence>
<dbReference type="Proteomes" id="UP000717996">
    <property type="component" value="Unassembled WGS sequence"/>
</dbReference>
<gene>
    <name evidence="6" type="ORF">G6F51_005843</name>
</gene>
<dbReference type="Pfam" id="PF12253">
    <property type="entry name" value="CAF1A_dimeriz"/>
    <property type="match status" value="1"/>
</dbReference>
<keyword evidence="2" id="KW-0227">DNA damage</keyword>
<evidence type="ECO:0000259" key="5">
    <source>
        <dbReference type="Pfam" id="PF12253"/>
    </source>
</evidence>
<accession>A0A9P6YCC3</accession>